<reference evidence="1" key="1">
    <citation type="journal article" date="2021" name="PeerJ">
        <title>Extensive microbial diversity within the chicken gut microbiome revealed by metagenomics and culture.</title>
        <authorList>
            <person name="Gilroy R."/>
            <person name="Ravi A."/>
            <person name="Getino M."/>
            <person name="Pursley I."/>
            <person name="Horton D.L."/>
            <person name="Alikhan N.F."/>
            <person name="Baker D."/>
            <person name="Gharbi K."/>
            <person name="Hall N."/>
            <person name="Watson M."/>
            <person name="Adriaenssens E.M."/>
            <person name="Foster-Nyarko E."/>
            <person name="Jarju S."/>
            <person name="Secka A."/>
            <person name="Antonio M."/>
            <person name="Oren A."/>
            <person name="Chaudhuri R.R."/>
            <person name="La Ragione R."/>
            <person name="Hildebrand F."/>
            <person name="Pallen M.J."/>
        </authorList>
    </citation>
    <scope>NUCLEOTIDE SEQUENCE</scope>
    <source>
        <strain evidence="1">CHK172-16539</strain>
    </source>
</reference>
<dbReference type="EMBL" id="DXBN01000027">
    <property type="protein sequence ID" value="HIZ52538.1"/>
    <property type="molecule type" value="Genomic_DNA"/>
</dbReference>
<evidence type="ECO:0000313" key="1">
    <source>
        <dbReference type="EMBL" id="HIZ52538.1"/>
    </source>
</evidence>
<sequence length="309" mass="36435">MSEMIPFPDKEAQLLASGTRKMLAQDYLSAKKDFEKLYNFAPSFENVQQLIEVYRLLGDFEIAVFYAQEYEAEYLSNPDFFEQYIHLLLLDKQYLWVHRLLKKRPNEKLQKDLIQLETTQEFIAEYDLQLKEQLFAQWGQQKQPIFGKKWESWLKGLSLSRFIYLTKKYLPTIENPFLLPKVVEELVSCGVKETLSFKTIDGRLQAVDLSKILPLPQAPQMVLFLELAAEAWENKDPQIAEGIAMEGQAHFSLLYPFLPEVSEIPRWIESYSLEYQSMFGNEKALESLKNYRNIQQTKQKLREIYQELM</sequence>
<organism evidence="1 2">
    <name type="scientific">Candidatus Enterococcus avicola</name>
    <dbReference type="NCBI Taxonomy" id="2838561"/>
    <lineage>
        <taxon>Bacteria</taxon>
        <taxon>Bacillati</taxon>
        <taxon>Bacillota</taxon>
        <taxon>Bacilli</taxon>
        <taxon>Lactobacillales</taxon>
        <taxon>Enterococcaceae</taxon>
        <taxon>Enterococcus</taxon>
    </lineage>
</organism>
<reference evidence="1" key="2">
    <citation type="submission" date="2021-04" db="EMBL/GenBank/DDBJ databases">
        <authorList>
            <person name="Gilroy R."/>
        </authorList>
    </citation>
    <scope>NUCLEOTIDE SEQUENCE</scope>
    <source>
        <strain evidence="1">CHK172-16539</strain>
    </source>
</reference>
<accession>A0A9D2F5W4</accession>
<evidence type="ECO:0000313" key="2">
    <source>
        <dbReference type="Proteomes" id="UP000824063"/>
    </source>
</evidence>
<comment type="caution">
    <text evidence="1">The sequence shown here is derived from an EMBL/GenBank/DDBJ whole genome shotgun (WGS) entry which is preliminary data.</text>
</comment>
<protein>
    <submittedName>
        <fullName evidence="1">Outer membrane protein assembly factor BamD</fullName>
    </submittedName>
</protein>
<dbReference type="AlphaFoldDB" id="A0A9D2F5W4"/>
<name>A0A9D2F5W4_9ENTE</name>
<dbReference type="Proteomes" id="UP000824063">
    <property type="component" value="Unassembled WGS sequence"/>
</dbReference>
<gene>
    <name evidence="1" type="ORF">IAA20_01150</name>
</gene>
<proteinExistence type="predicted"/>